<sequence>MEFHDGILRLYRNPVVLPNRWIFPSHLTTNPEHKEAAIAFNQCTTAVGLLGPMARKLLSGIPAVIDVLSLKVGKRRVPTIVIPPLDDGNPPHVVLRVNLPSTGENWIIDTTGGQYGFREVLLPYHRYISDNECMMVCPPSPCPMTETESLDLISNIPFLISNKEQQVDQMLERQAHILFAAFVKASVDKDILKGSTAVVKDSTERFASG</sequence>
<accession>A0AAE8N6U3</accession>
<dbReference type="Proteomes" id="UP001187682">
    <property type="component" value="Unassembled WGS sequence"/>
</dbReference>
<proteinExistence type="predicted"/>
<evidence type="ECO:0000313" key="2">
    <source>
        <dbReference type="Proteomes" id="UP001187682"/>
    </source>
</evidence>
<reference evidence="1" key="1">
    <citation type="submission" date="2018-03" db="EMBL/GenBank/DDBJ databases">
        <authorList>
            <person name="Guldener U."/>
        </authorList>
    </citation>
    <scope>NUCLEOTIDE SEQUENCE</scope>
</reference>
<organism evidence="1 2">
    <name type="scientific">Cephalotrichum gorgonifer</name>
    <dbReference type="NCBI Taxonomy" id="2041049"/>
    <lineage>
        <taxon>Eukaryota</taxon>
        <taxon>Fungi</taxon>
        <taxon>Dikarya</taxon>
        <taxon>Ascomycota</taxon>
        <taxon>Pezizomycotina</taxon>
        <taxon>Sordariomycetes</taxon>
        <taxon>Hypocreomycetidae</taxon>
        <taxon>Microascales</taxon>
        <taxon>Microascaceae</taxon>
        <taxon>Cephalotrichum</taxon>
    </lineage>
</organism>
<protein>
    <submittedName>
        <fullName evidence="1">Uncharacterized protein</fullName>
    </submittedName>
</protein>
<keyword evidence="2" id="KW-1185">Reference proteome</keyword>
<evidence type="ECO:0000313" key="1">
    <source>
        <dbReference type="EMBL" id="SPO06499.1"/>
    </source>
</evidence>
<dbReference type="AlphaFoldDB" id="A0AAE8N6U3"/>
<name>A0AAE8N6U3_9PEZI</name>
<comment type="caution">
    <text evidence="1">The sequence shown here is derived from an EMBL/GenBank/DDBJ whole genome shotgun (WGS) entry which is preliminary data.</text>
</comment>
<gene>
    <name evidence="1" type="ORF">DNG_09189</name>
</gene>
<dbReference type="EMBL" id="ONZQ02000016">
    <property type="protein sequence ID" value="SPO06499.1"/>
    <property type="molecule type" value="Genomic_DNA"/>
</dbReference>